<evidence type="ECO:0000256" key="5">
    <source>
        <dbReference type="ARBA" id="ARBA00022692"/>
    </source>
</evidence>
<evidence type="ECO:0000256" key="6">
    <source>
        <dbReference type="ARBA" id="ARBA00022989"/>
    </source>
</evidence>
<dbReference type="SUPFAM" id="SSF81345">
    <property type="entry name" value="ABC transporter involved in vitamin B12 uptake, BtuC"/>
    <property type="match status" value="1"/>
</dbReference>
<keyword evidence="4" id="KW-1003">Cell membrane</keyword>
<evidence type="ECO:0000256" key="8">
    <source>
        <dbReference type="SAM" id="Phobius"/>
    </source>
</evidence>
<reference evidence="10" key="3">
    <citation type="submission" date="2024-03" db="EMBL/GenBank/DDBJ databases">
        <authorList>
            <person name="Sun Q."/>
            <person name="Sedlacek I."/>
        </authorList>
    </citation>
    <scope>NUCLEOTIDE SEQUENCE</scope>
    <source>
        <strain evidence="10">CCM 8635</strain>
    </source>
</reference>
<feature type="transmembrane region" description="Helical" evidence="8">
    <location>
        <begin position="289"/>
        <end position="310"/>
    </location>
</feature>
<protein>
    <submittedName>
        <fullName evidence="10">Iron ABC transporter permease</fullName>
    </submittedName>
</protein>
<dbReference type="Proteomes" id="UP000013200">
    <property type="component" value="Unassembled WGS sequence"/>
</dbReference>
<keyword evidence="7 8" id="KW-0472">Membrane</keyword>
<feature type="transmembrane region" description="Helical" evidence="8">
    <location>
        <begin position="322"/>
        <end position="339"/>
    </location>
</feature>
<feature type="transmembrane region" description="Helical" evidence="8">
    <location>
        <begin position="161"/>
        <end position="181"/>
    </location>
</feature>
<evidence type="ECO:0000256" key="7">
    <source>
        <dbReference type="ARBA" id="ARBA00023136"/>
    </source>
</evidence>
<dbReference type="GO" id="GO:0022857">
    <property type="term" value="F:transmembrane transporter activity"/>
    <property type="evidence" value="ECO:0007669"/>
    <property type="project" value="InterPro"/>
</dbReference>
<feature type="transmembrane region" description="Helical" evidence="8">
    <location>
        <begin position="75"/>
        <end position="93"/>
    </location>
</feature>
<reference evidence="9 11" key="1">
    <citation type="submission" date="2013-02" db="EMBL/GenBank/DDBJ databases">
        <title>The Genome Sequence of Acinetobacter sp. NIPH 3623.</title>
        <authorList>
            <consortium name="The Broad Institute Genome Sequencing Platform"/>
            <consortium name="The Broad Institute Genome Sequencing Center for Infectious Disease"/>
            <person name="Cerqueira G."/>
            <person name="Feldgarden M."/>
            <person name="Courvalin P."/>
            <person name="Perichon B."/>
            <person name="Grillot-Courvalin C."/>
            <person name="Clermont D."/>
            <person name="Rocha E."/>
            <person name="Yoon E.-J."/>
            <person name="Nemec A."/>
            <person name="Walker B."/>
            <person name="Young S.K."/>
            <person name="Zeng Q."/>
            <person name="Gargeya S."/>
            <person name="Fitzgerald M."/>
            <person name="Haas B."/>
            <person name="Abouelleil A."/>
            <person name="Alvarado L."/>
            <person name="Arachchi H.M."/>
            <person name="Berlin A.M."/>
            <person name="Chapman S.B."/>
            <person name="Dewar J."/>
            <person name="Goldberg J."/>
            <person name="Griggs A."/>
            <person name="Gujja S."/>
            <person name="Hansen M."/>
            <person name="Howarth C."/>
            <person name="Imamovic A."/>
            <person name="Larimer J."/>
            <person name="McCowan C."/>
            <person name="Murphy C."/>
            <person name="Neiman D."/>
            <person name="Pearson M."/>
            <person name="Priest M."/>
            <person name="Roberts A."/>
            <person name="Saif S."/>
            <person name="Shea T."/>
            <person name="Sisk P."/>
            <person name="Sykes S."/>
            <person name="Wortman J."/>
            <person name="Nusbaum C."/>
            <person name="Birren B."/>
        </authorList>
    </citation>
    <scope>NUCLEOTIDE SEQUENCE [LARGE SCALE GENOMIC DNA]</scope>
    <source>
        <strain evidence="9 11">NIPH 3623</strain>
    </source>
</reference>
<dbReference type="AlphaFoldDB" id="N9PVC7"/>
<dbReference type="CDD" id="cd06550">
    <property type="entry name" value="TM_ABC_iron-siderophores_like"/>
    <property type="match status" value="1"/>
</dbReference>
<dbReference type="Proteomes" id="UP000652691">
    <property type="component" value="Unassembled WGS sequence"/>
</dbReference>
<dbReference type="STRING" id="1217698.F888_02801"/>
<comment type="subcellular location">
    <subcellularLocation>
        <location evidence="1">Cell membrane</location>
        <topology evidence="1">Multi-pass membrane protein</topology>
    </subcellularLocation>
</comment>
<dbReference type="Pfam" id="PF01032">
    <property type="entry name" value="FecCD"/>
    <property type="match status" value="1"/>
</dbReference>
<dbReference type="FunFam" id="1.10.3470.10:FF:000001">
    <property type="entry name" value="Vitamin B12 ABC transporter permease BtuC"/>
    <property type="match status" value="1"/>
</dbReference>
<keyword evidence="11" id="KW-1185">Reference proteome</keyword>
<dbReference type="EMBL" id="BMDA01000001">
    <property type="protein sequence ID" value="GGH27176.1"/>
    <property type="molecule type" value="Genomic_DNA"/>
</dbReference>
<dbReference type="PANTHER" id="PTHR30472:SF24">
    <property type="entry name" value="FERRIC ENTEROBACTIN TRANSPORT SYSTEM PERMEASE PROTEIN FEPG"/>
    <property type="match status" value="1"/>
</dbReference>
<dbReference type="RefSeq" id="WP_005287182.1">
    <property type="nucleotide sequence ID" value="NZ_BMDA01000001.1"/>
</dbReference>
<dbReference type="EMBL" id="APSA01000007">
    <property type="protein sequence ID" value="ENX37464.1"/>
    <property type="molecule type" value="Genomic_DNA"/>
</dbReference>
<dbReference type="InterPro" id="IPR037294">
    <property type="entry name" value="ABC_BtuC-like"/>
</dbReference>
<gene>
    <name evidence="9" type="ORF">F888_02801</name>
    <name evidence="10" type="ORF">GCM10007354_05120</name>
</gene>
<feature type="transmembrane region" description="Helical" evidence="8">
    <location>
        <begin position="187"/>
        <end position="203"/>
    </location>
</feature>
<evidence type="ECO:0000313" key="10">
    <source>
        <dbReference type="EMBL" id="GGH27176.1"/>
    </source>
</evidence>
<dbReference type="HOGENOM" id="CLU_013016_1_1_6"/>
<feature type="transmembrane region" description="Helical" evidence="8">
    <location>
        <begin position="21"/>
        <end position="41"/>
    </location>
</feature>
<evidence type="ECO:0000256" key="2">
    <source>
        <dbReference type="ARBA" id="ARBA00007935"/>
    </source>
</evidence>
<reference evidence="10 12" key="2">
    <citation type="journal article" date="2014" name="Int. J. Syst. Evol. Microbiol.">
        <title>Complete genome sequence of Corynebacterium casei LMG S-19264T (=DSM 44701T), isolated from a smear-ripened cheese.</title>
        <authorList>
            <consortium name="US DOE Joint Genome Institute (JGI-PGF)"/>
            <person name="Walter F."/>
            <person name="Albersmeier A."/>
            <person name="Kalinowski J."/>
            <person name="Ruckert C."/>
        </authorList>
    </citation>
    <scope>NUCLEOTIDE SEQUENCE [LARGE SCALE GENOMIC DNA]</scope>
    <source>
        <strain evidence="10 12">CCM 8635</strain>
    </source>
</reference>
<name>N9PVC7_9GAMM</name>
<comment type="similarity">
    <text evidence="2">Belongs to the binding-protein-dependent transport system permease family. FecCD subfamily.</text>
</comment>
<evidence type="ECO:0000313" key="12">
    <source>
        <dbReference type="Proteomes" id="UP000652691"/>
    </source>
</evidence>
<evidence type="ECO:0000256" key="3">
    <source>
        <dbReference type="ARBA" id="ARBA00022448"/>
    </source>
</evidence>
<dbReference type="GO" id="GO:0033214">
    <property type="term" value="P:siderophore-iron import into cell"/>
    <property type="evidence" value="ECO:0007669"/>
    <property type="project" value="TreeGrafter"/>
</dbReference>
<organism evidence="9 11">
    <name type="scientific">Acinetobacter courvalinii</name>
    <dbReference type="NCBI Taxonomy" id="280147"/>
    <lineage>
        <taxon>Bacteria</taxon>
        <taxon>Pseudomonadati</taxon>
        <taxon>Pseudomonadota</taxon>
        <taxon>Gammaproteobacteria</taxon>
        <taxon>Moraxellales</taxon>
        <taxon>Moraxellaceae</taxon>
        <taxon>Acinetobacter</taxon>
    </lineage>
</organism>
<accession>N9PVC7</accession>
<dbReference type="GO" id="GO:0005886">
    <property type="term" value="C:plasma membrane"/>
    <property type="evidence" value="ECO:0007669"/>
    <property type="project" value="UniProtKB-SubCell"/>
</dbReference>
<keyword evidence="3" id="KW-0813">Transport</keyword>
<dbReference type="InterPro" id="IPR000522">
    <property type="entry name" value="ABC_transptr_permease_BtuC"/>
</dbReference>
<feature type="transmembrane region" description="Helical" evidence="8">
    <location>
        <begin position="105"/>
        <end position="123"/>
    </location>
</feature>
<evidence type="ECO:0000313" key="9">
    <source>
        <dbReference type="EMBL" id="ENX37464.1"/>
    </source>
</evidence>
<feature type="transmembrane region" description="Helical" evidence="8">
    <location>
        <begin position="129"/>
        <end position="149"/>
    </location>
</feature>
<dbReference type="PATRIC" id="fig|1217698.3.peg.2743"/>
<dbReference type="GeneID" id="80103087"/>
<dbReference type="PANTHER" id="PTHR30472">
    <property type="entry name" value="FERRIC ENTEROBACTIN TRANSPORT SYSTEM PERMEASE PROTEIN"/>
    <property type="match status" value="1"/>
</dbReference>
<feature type="transmembrane region" description="Helical" evidence="8">
    <location>
        <begin position="210"/>
        <end position="229"/>
    </location>
</feature>
<keyword evidence="6 8" id="KW-1133">Transmembrane helix</keyword>
<evidence type="ECO:0000313" key="11">
    <source>
        <dbReference type="Proteomes" id="UP000013200"/>
    </source>
</evidence>
<evidence type="ECO:0000256" key="4">
    <source>
        <dbReference type="ARBA" id="ARBA00022475"/>
    </source>
</evidence>
<comment type="caution">
    <text evidence="9">The sequence shown here is derived from an EMBL/GenBank/DDBJ whole genome shotgun (WGS) entry which is preliminary data.</text>
</comment>
<dbReference type="Gene3D" id="1.10.3470.10">
    <property type="entry name" value="ABC transporter involved in vitamin B12 uptake, BtuC"/>
    <property type="match status" value="1"/>
</dbReference>
<proteinExistence type="inferred from homology"/>
<sequence length="345" mass="37975">MDKTFSLRFGPFSRIIHLRTVLVVSCLIFLTLFQIILSLSVGKIPISVTEVLNEFFFRGNGDYHFILETLRLPRILMALMIGAALALSGLILQSIIRNPLASPDILGITAGASASAVFFMSFLSTSLTIQWLPVFATFGAWLTALLIYILAWRNGVTPIRLVLIGIGLSSIMGAITTLVLVLSPLTTTLSAYVWLTGSIYGALWQEVTQLAMWLAVLLFLMFWIARHVNPHELGDDILVGLGIRPERHRMWLLFLAVALAAISVAYAGAIAFVGLIAPHIARYLVPRSFPDLAITACLVGANLLMLADLVGRTLFLPKDLPAGIFVSLLGTPFFLYLLFRQRRSF</sequence>
<feature type="transmembrane region" description="Helical" evidence="8">
    <location>
        <begin position="249"/>
        <end position="277"/>
    </location>
</feature>
<keyword evidence="5 8" id="KW-0812">Transmembrane</keyword>
<evidence type="ECO:0000256" key="1">
    <source>
        <dbReference type="ARBA" id="ARBA00004651"/>
    </source>
</evidence>